<evidence type="ECO:0000313" key="15">
    <source>
        <dbReference type="Proteomes" id="UP000634136"/>
    </source>
</evidence>
<dbReference type="Gene3D" id="1.10.10.60">
    <property type="entry name" value="Homeodomain-like"/>
    <property type="match status" value="1"/>
</dbReference>
<dbReference type="CDD" id="cd11660">
    <property type="entry name" value="SANT_TRF"/>
    <property type="match status" value="1"/>
</dbReference>
<evidence type="ECO:0000256" key="5">
    <source>
        <dbReference type="ARBA" id="ARBA00023054"/>
    </source>
</evidence>
<evidence type="ECO:0000256" key="2">
    <source>
        <dbReference type="ARBA" id="ARBA00004604"/>
    </source>
</evidence>
<dbReference type="InterPro" id="IPR009057">
    <property type="entry name" value="Homeodomain-like_sf"/>
</dbReference>
<dbReference type="PROSITE" id="PS51504">
    <property type="entry name" value="H15"/>
    <property type="match status" value="1"/>
</dbReference>
<evidence type="ECO:0000256" key="7">
    <source>
        <dbReference type="ARBA" id="ARBA00023163"/>
    </source>
</evidence>
<dbReference type="SMART" id="SM00717">
    <property type="entry name" value="SANT"/>
    <property type="match status" value="1"/>
</dbReference>
<evidence type="ECO:0000256" key="3">
    <source>
        <dbReference type="ARBA" id="ARBA00022454"/>
    </source>
</evidence>
<dbReference type="SUPFAM" id="SSF46689">
    <property type="entry name" value="Homeodomain-like"/>
    <property type="match status" value="1"/>
</dbReference>
<dbReference type="SUPFAM" id="SSF46785">
    <property type="entry name" value="Winged helix' DNA-binding domain"/>
    <property type="match status" value="1"/>
</dbReference>
<keyword evidence="15" id="KW-1185">Reference proteome</keyword>
<evidence type="ECO:0000256" key="9">
    <source>
        <dbReference type="ARBA" id="ARBA00032813"/>
    </source>
</evidence>
<dbReference type="EMBL" id="JAAIUW010000013">
    <property type="protein sequence ID" value="KAF7803943.1"/>
    <property type="molecule type" value="Genomic_DNA"/>
</dbReference>
<feature type="domain" description="HTH myb-type" evidence="12">
    <location>
        <begin position="1"/>
        <end position="33"/>
    </location>
</feature>
<protein>
    <recommendedName>
        <fullName evidence="9">MYB transcription factor</fullName>
    </recommendedName>
</protein>
<evidence type="ECO:0000259" key="13">
    <source>
        <dbReference type="PROSITE" id="PS51504"/>
    </source>
</evidence>
<dbReference type="InterPro" id="IPR001005">
    <property type="entry name" value="SANT/Myb"/>
</dbReference>
<dbReference type="GO" id="GO:0000786">
    <property type="term" value="C:nucleosome"/>
    <property type="evidence" value="ECO:0007669"/>
    <property type="project" value="InterPro"/>
</dbReference>
<dbReference type="Proteomes" id="UP000634136">
    <property type="component" value="Unassembled WGS sequence"/>
</dbReference>
<dbReference type="GO" id="GO:0006334">
    <property type="term" value="P:nucleosome assembly"/>
    <property type="evidence" value="ECO:0007669"/>
    <property type="project" value="InterPro"/>
</dbReference>
<dbReference type="InterPro" id="IPR005818">
    <property type="entry name" value="Histone_H1/H5_H15"/>
</dbReference>
<evidence type="ECO:0000256" key="8">
    <source>
        <dbReference type="ARBA" id="ARBA00023242"/>
    </source>
</evidence>
<evidence type="ECO:0000313" key="14">
    <source>
        <dbReference type="EMBL" id="KAF7803943.1"/>
    </source>
</evidence>
<dbReference type="Pfam" id="PF00538">
    <property type="entry name" value="Linker_histone"/>
    <property type="match status" value="1"/>
</dbReference>
<dbReference type="SMART" id="SM00526">
    <property type="entry name" value="H15"/>
    <property type="match status" value="1"/>
</dbReference>
<dbReference type="GO" id="GO:0003691">
    <property type="term" value="F:double-stranded telomeric DNA binding"/>
    <property type="evidence" value="ECO:0007669"/>
    <property type="project" value="InterPro"/>
</dbReference>
<sequence>MGAPKQKWTPEEEAALKAGVVKHGVGKWRTILKDPEFSSVLYLRSNVDLKDKWRNLSVMANGWSSRDKSRLAVKRVQQVPKQDENPMTATSVVPSDEEIMDVKAPQVSRDIMLHVPGPKRSIVRLDNLILEAISSLKESGGSNKTNISAYIEDQYWAPPDFRRLLSAKLKSLTASGKLIKVKRKYRIPPTPAYSDRRRNSSLLLPDARQRFSMKIDKDEANVITKSQIDLELAKIRSMTAQEAAAVAARAVAEAEAAIAEAEEAAREAEAAEADAEAAQAFAEAALKTLNGRNTPKLRRKFSLHHTFRLQTFQTKPVVACVRWQWPSLAFLGINYSCYASLVNACMHDDQKTGNKVHAACIRSPRGSPEKSLAVTLMKDTSAMPRYPLTMKARATADMRNAITDPSHPGGQSCAIKTMNGNILKKNRTSKNPEKITT</sequence>
<name>A0A834VZI3_9FABA</name>
<organism evidence="14 15">
    <name type="scientific">Senna tora</name>
    <dbReference type="NCBI Taxonomy" id="362788"/>
    <lineage>
        <taxon>Eukaryota</taxon>
        <taxon>Viridiplantae</taxon>
        <taxon>Streptophyta</taxon>
        <taxon>Embryophyta</taxon>
        <taxon>Tracheophyta</taxon>
        <taxon>Spermatophyta</taxon>
        <taxon>Magnoliopsida</taxon>
        <taxon>eudicotyledons</taxon>
        <taxon>Gunneridae</taxon>
        <taxon>Pentapetalae</taxon>
        <taxon>rosids</taxon>
        <taxon>fabids</taxon>
        <taxon>Fabales</taxon>
        <taxon>Fabaceae</taxon>
        <taxon>Caesalpinioideae</taxon>
        <taxon>Cassia clade</taxon>
        <taxon>Senna</taxon>
    </lineage>
</organism>
<feature type="coiled-coil region" evidence="10">
    <location>
        <begin position="244"/>
        <end position="281"/>
    </location>
</feature>
<feature type="domain" description="Myb-like" evidence="11">
    <location>
        <begin position="5"/>
        <end position="57"/>
    </location>
</feature>
<keyword evidence="6" id="KW-0238">DNA-binding</keyword>
<evidence type="ECO:0000259" key="12">
    <source>
        <dbReference type="PROSITE" id="PS51294"/>
    </source>
</evidence>
<evidence type="ECO:0000256" key="10">
    <source>
        <dbReference type="SAM" id="Coils"/>
    </source>
</evidence>
<dbReference type="PANTHER" id="PTHR46267">
    <property type="entry name" value="SINGLE MYB HISTONE 4"/>
    <property type="match status" value="1"/>
</dbReference>
<dbReference type="PROSITE" id="PS51294">
    <property type="entry name" value="HTH_MYB"/>
    <property type="match status" value="1"/>
</dbReference>
<keyword evidence="3" id="KW-0158">Chromosome</keyword>
<dbReference type="InterPro" id="IPR017930">
    <property type="entry name" value="Myb_dom"/>
</dbReference>
<keyword evidence="7" id="KW-0804">Transcription</keyword>
<comment type="subcellular location">
    <subcellularLocation>
        <location evidence="1">Chromosome</location>
    </subcellularLocation>
    <subcellularLocation>
        <location evidence="2">Nucleus</location>
        <location evidence="2">Nucleolus</location>
    </subcellularLocation>
</comment>
<dbReference type="Gene3D" id="1.10.10.10">
    <property type="entry name" value="Winged helix-like DNA-binding domain superfamily/Winged helix DNA-binding domain"/>
    <property type="match status" value="1"/>
</dbReference>
<evidence type="ECO:0000256" key="1">
    <source>
        <dbReference type="ARBA" id="ARBA00004286"/>
    </source>
</evidence>
<dbReference type="GO" id="GO:0005730">
    <property type="term" value="C:nucleolus"/>
    <property type="evidence" value="ECO:0007669"/>
    <property type="project" value="UniProtKB-SubCell"/>
</dbReference>
<dbReference type="InterPro" id="IPR036388">
    <property type="entry name" value="WH-like_DNA-bd_sf"/>
</dbReference>
<accession>A0A834VZI3</accession>
<comment type="caution">
    <text evidence="14">The sequence shown here is derived from an EMBL/GenBank/DDBJ whole genome shotgun (WGS) entry which is preliminary data.</text>
</comment>
<gene>
    <name evidence="14" type="ORF">G2W53_043054</name>
</gene>
<dbReference type="GO" id="GO:0042803">
    <property type="term" value="F:protein homodimerization activity"/>
    <property type="evidence" value="ECO:0007669"/>
    <property type="project" value="UniProtKB-ARBA"/>
</dbReference>
<dbReference type="AlphaFoldDB" id="A0A834VZI3"/>
<dbReference type="PANTHER" id="PTHR46267:SF8">
    <property type="entry name" value="TELOMERE REPEAT-BINDING FACTOR 1"/>
    <property type="match status" value="1"/>
</dbReference>
<dbReference type="InterPro" id="IPR036390">
    <property type="entry name" value="WH_DNA-bd_sf"/>
</dbReference>
<proteinExistence type="predicted"/>
<dbReference type="PROSITE" id="PS50090">
    <property type="entry name" value="MYB_LIKE"/>
    <property type="match status" value="1"/>
</dbReference>
<dbReference type="InterPro" id="IPR044597">
    <property type="entry name" value="SMH1-6"/>
</dbReference>
<feature type="domain" description="H15" evidence="13">
    <location>
        <begin position="121"/>
        <end position="189"/>
    </location>
</feature>
<evidence type="ECO:0000256" key="6">
    <source>
        <dbReference type="ARBA" id="ARBA00023125"/>
    </source>
</evidence>
<dbReference type="FunFam" id="1.10.10.60:FF:000168">
    <property type="entry name" value="Telomere repeat-binding factor 1"/>
    <property type="match status" value="1"/>
</dbReference>
<keyword evidence="5 10" id="KW-0175">Coiled coil</keyword>
<dbReference type="FunFam" id="1.10.10.10:FF:000937">
    <property type="entry name" value="Telomere repeat-binding factor 1"/>
    <property type="match status" value="1"/>
</dbReference>
<dbReference type="Pfam" id="PF00249">
    <property type="entry name" value="Myb_DNA-binding"/>
    <property type="match status" value="1"/>
</dbReference>
<keyword evidence="8" id="KW-0539">Nucleus</keyword>
<dbReference type="OrthoDB" id="608866at2759"/>
<reference evidence="14" key="1">
    <citation type="submission" date="2020-09" db="EMBL/GenBank/DDBJ databases">
        <title>Genome-Enabled Discovery of Anthraquinone Biosynthesis in Senna tora.</title>
        <authorList>
            <person name="Kang S.-H."/>
            <person name="Pandey R.P."/>
            <person name="Lee C.-M."/>
            <person name="Sim J.-S."/>
            <person name="Jeong J.-T."/>
            <person name="Choi B.-S."/>
            <person name="Jung M."/>
            <person name="Ginzburg D."/>
            <person name="Zhao K."/>
            <person name="Won S.Y."/>
            <person name="Oh T.-J."/>
            <person name="Yu Y."/>
            <person name="Kim N.-H."/>
            <person name="Lee O.R."/>
            <person name="Lee T.-H."/>
            <person name="Bashyal P."/>
            <person name="Kim T.-S."/>
            <person name="Lee W.-H."/>
            <person name="Kawkins C."/>
            <person name="Kim C.-K."/>
            <person name="Kim J.S."/>
            <person name="Ahn B.O."/>
            <person name="Rhee S.Y."/>
            <person name="Sohng J.K."/>
        </authorList>
    </citation>
    <scope>NUCLEOTIDE SEQUENCE</scope>
    <source>
        <tissue evidence="14">Leaf</tissue>
    </source>
</reference>
<evidence type="ECO:0000256" key="4">
    <source>
        <dbReference type="ARBA" id="ARBA00023015"/>
    </source>
</evidence>
<keyword evidence="4" id="KW-0805">Transcription regulation</keyword>
<evidence type="ECO:0000259" key="11">
    <source>
        <dbReference type="PROSITE" id="PS50090"/>
    </source>
</evidence>